<reference evidence="1 2" key="1">
    <citation type="submission" date="2014-03" db="EMBL/GenBank/DDBJ databases">
        <title>Draft Genome Sequence of Actibacterium mucosum KCTC 23349, a Marine Alphaproteobacterium with Complex Ionic Requirements Isolated from Mediterranean Seawater at Malvarrosa Beach, Valencia, Spain.</title>
        <authorList>
            <person name="Arahal D.R."/>
            <person name="Shao Z."/>
            <person name="Lai Q."/>
            <person name="Pujalte M.J."/>
        </authorList>
    </citation>
    <scope>NUCLEOTIDE SEQUENCE [LARGE SCALE GENOMIC DNA]</scope>
    <source>
        <strain evidence="1 2">KCTC 23349</strain>
    </source>
</reference>
<dbReference type="STRING" id="1454373.ACMU_10545"/>
<name>A0A037ZKV1_9RHOB</name>
<dbReference type="Gene3D" id="3.30.70.100">
    <property type="match status" value="1"/>
</dbReference>
<dbReference type="EMBL" id="JFKE01000003">
    <property type="protein sequence ID" value="KAJ56182.1"/>
    <property type="molecule type" value="Genomic_DNA"/>
</dbReference>
<protein>
    <recommendedName>
        <fullName evidence="3">DUF1330 domain-containing protein</fullName>
    </recommendedName>
</protein>
<evidence type="ECO:0000313" key="1">
    <source>
        <dbReference type="EMBL" id="KAJ56182.1"/>
    </source>
</evidence>
<gene>
    <name evidence="1" type="ORF">ACMU_10545</name>
</gene>
<evidence type="ECO:0000313" key="2">
    <source>
        <dbReference type="Proteomes" id="UP000026249"/>
    </source>
</evidence>
<dbReference type="Proteomes" id="UP000026249">
    <property type="component" value="Unassembled WGS sequence"/>
</dbReference>
<evidence type="ECO:0008006" key="3">
    <source>
        <dbReference type="Google" id="ProtNLM"/>
    </source>
</evidence>
<sequence>MFEFAVGKAVEGKEEQLFGQYFPQVGPIVGSHGGRPVGGFQVLSYPAGSAEVAFGALFLWPSRAAYDALHADEAFKAVVPLRDEAMSVLNSGNFFDTGAGAEVTLDPAQTYAIVMADHPIEGALLALPAATDTQGRDFAGKTLSILPAETAPECDTRFEIRMNPPA</sequence>
<dbReference type="AlphaFoldDB" id="A0A037ZKV1"/>
<dbReference type="SUPFAM" id="SSF54909">
    <property type="entry name" value="Dimeric alpha+beta barrel"/>
    <property type="match status" value="1"/>
</dbReference>
<comment type="caution">
    <text evidence="1">The sequence shown here is derived from an EMBL/GenBank/DDBJ whole genome shotgun (WGS) entry which is preliminary data.</text>
</comment>
<dbReference type="InterPro" id="IPR011008">
    <property type="entry name" value="Dimeric_a/b-barrel"/>
</dbReference>
<organism evidence="1 2">
    <name type="scientific">Actibacterium mucosum KCTC 23349</name>
    <dbReference type="NCBI Taxonomy" id="1454373"/>
    <lineage>
        <taxon>Bacteria</taxon>
        <taxon>Pseudomonadati</taxon>
        <taxon>Pseudomonadota</taxon>
        <taxon>Alphaproteobacteria</taxon>
        <taxon>Rhodobacterales</taxon>
        <taxon>Roseobacteraceae</taxon>
        <taxon>Actibacterium</taxon>
    </lineage>
</organism>
<accession>A0A037ZKV1</accession>
<proteinExistence type="predicted"/>
<keyword evidence="2" id="KW-1185">Reference proteome</keyword>